<dbReference type="AlphaFoldDB" id="A0A8H7U243"/>
<protein>
    <recommendedName>
        <fullName evidence="2">Cyclin-like domain-containing protein</fullName>
    </recommendedName>
</protein>
<dbReference type="PANTHER" id="PTHR15615:SF27">
    <property type="entry name" value="PHO85 CYCLIN CLG1"/>
    <property type="match status" value="1"/>
</dbReference>
<dbReference type="SUPFAM" id="SSF47954">
    <property type="entry name" value="Cyclin-like"/>
    <property type="match status" value="1"/>
</dbReference>
<dbReference type="InterPro" id="IPR013763">
    <property type="entry name" value="Cyclin-like_dom"/>
</dbReference>
<feature type="region of interest" description="Disordered" evidence="1">
    <location>
        <begin position="83"/>
        <end position="115"/>
    </location>
</feature>
<sequence>MALYTPPSLPHSPSSYSMNPTLPPLPIELLHTWSSWRPPKPEVPLTPPLSSAPPRRVLQSQPQYKTVLPPITHFDHAMSRNSPVTPPQHDGSYHWHSAGPASHRVPAPLSPPAEPHPPIHYTAREENVADDPPEASPELNLNWFTDIESRSSQYIAEKTCEMICYLWFSSLSQSSSPSKKNRMISQDQKSYIPPSNPSTASLQFSVAPAFVRFMQKVLETTQVSQSVIVLSLHYIYRMKARNRFTSGQAGSEYRVAIAALMMANKFVDDNTYTNKTWSEVSGINLIELNKMEKEFLLGIDFGLYVDESTYESWLNLLQGLVMAKERELQNWRRSWRPTRSLHRTPSQQVYYDSPQQLQQHVQYAVPSLQPGSKRTASDAFYPDAAAYARGQAQVPRRSTGLTLQIPELEYSSGQSSESSASPMESLQSFSKLSLGASPVDAGTGAPWVATVPGQHEVPQTLASAYHVDDRRQYAVPQHLYFYTLTCSPADADGSNARKGRLRYHQPHPTQLPPLPMQPDVPMVVQSASASPYDMSVRLPRTHVLPPFSELSRVWARQNQAVYAVSRDVQQGCQPQPLVSDAIPSAQFANAGPPGFQYYATPAPVAYAPYYEVRGRRL</sequence>
<dbReference type="Proteomes" id="UP000639403">
    <property type="component" value="Unassembled WGS sequence"/>
</dbReference>
<dbReference type="GO" id="GO:0000307">
    <property type="term" value="C:cyclin-dependent protein kinase holoenzyme complex"/>
    <property type="evidence" value="ECO:0007669"/>
    <property type="project" value="TreeGrafter"/>
</dbReference>
<reference evidence="3" key="2">
    <citation type="journal article" name="Front. Microbiol.">
        <title>Degradative Capacity of Two Strains of Rhodonia placenta: From Phenotype to Genotype.</title>
        <authorList>
            <person name="Kolle M."/>
            <person name="Horta M.A.C."/>
            <person name="Nowrousian M."/>
            <person name="Ohm R.A."/>
            <person name="Benz J.P."/>
            <person name="Pilgard A."/>
        </authorList>
    </citation>
    <scope>NUCLEOTIDE SEQUENCE</scope>
    <source>
        <strain evidence="3">FPRL280</strain>
    </source>
</reference>
<feature type="region of interest" description="Disordered" evidence="1">
    <location>
        <begin position="172"/>
        <end position="196"/>
    </location>
</feature>
<evidence type="ECO:0000313" key="3">
    <source>
        <dbReference type="EMBL" id="KAF9814815.1"/>
    </source>
</evidence>
<evidence type="ECO:0000259" key="2">
    <source>
        <dbReference type="SMART" id="SM00385"/>
    </source>
</evidence>
<accession>A0A8H7U243</accession>
<dbReference type="EMBL" id="JADOXO010000080">
    <property type="protein sequence ID" value="KAF9814815.1"/>
    <property type="molecule type" value="Genomic_DNA"/>
</dbReference>
<organism evidence="3 4">
    <name type="scientific">Rhodonia placenta</name>
    <dbReference type="NCBI Taxonomy" id="104341"/>
    <lineage>
        <taxon>Eukaryota</taxon>
        <taxon>Fungi</taxon>
        <taxon>Dikarya</taxon>
        <taxon>Basidiomycota</taxon>
        <taxon>Agaricomycotina</taxon>
        <taxon>Agaricomycetes</taxon>
        <taxon>Polyporales</taxon>
        <taxon>Adustoporiaceae</taxon>
        <taxon>Rhodonia</taxon>
    </lineage>
</organism>
<dbReference type="Gene3D" id="1.10.472.10">
    <property type="entry name" value="Cyclin-like"/>
    <property type="match status" value="1"/>
</dbReference>
<dbReference type="InterPro" id="IPR036915">
    <property type="entry name" value="Cyclin-like_sf"/>
</dbReference>
<dbReference type="InterPro" id="IPR013922">
    <property type="entry name" value="Cyclin_PHO80-like"/>
</dbReference>
<dbReference type="CDD" id="cd20557">
    <property type="entry name" value="CYCLIN_ScPCL1-like"/>
    <property type="match status" value="1"/>
</dbReference>
<dbReference type="GO" id="GO:0005634">
    <property type="term" value="C:nucleus"/>
    <property type="evidence" value="ECO:0007669"/>
    <property type="project" value="TreeGrafter"/>
</dbReference>
<reference evidence="3" key="1">
    <citation type="submission" date="2020-11" db="EMBL/GenBank/DDBJ databases">
        <authorList>
            <person name="Koelle M."/>
            <person name="Horta M.A.C."/>
            <person name="Nowrousian M."/>
            <person name="Ohm R.A."/>
            <person name="Benz P."/>
            <person name="Pilgard A."/>
        </authorList>
    </citation>
    <scope>NUCLEOTIDE SEQUENCE</scope>
    <source>
        <strain evidence="3">FPRL280</strain>
    </source>
</reference>
<dbReference type="GO" id="GO:0019901">
    <property type="term" value="F:protein kinase binding"/>
    <property type="evidence" value="ECO:0007669"/>
    <property type="project" value="InterPro"/>
</dbReference>
<comment type="caution">
    <text evidence="3">The sequence shown here is derived from an EMBL/GenBank/DDBJ whole genome shotgun (WGS) entry which is preliminary data.</text>
</comment>
<dbReference type="Pfam" id="PF08613">
    <property type="entry name" value="Cyclin"/>
    <property type="match status" value="1"/>
</dbReference>
<feature type="domain" description="Cyclin-like" evidence="2">
    <location>
        <begin position="212"/>
        <end position="297"/>
    </location>
</feature>
<dbReference type="GO" id="GO:0016538">
    <property type="term" value="F:cyclin-dependent protein serine/threonine kinase regulator activity"/>
    <property type="evidence" value="ECO:0007669"/>
    <property type="project" value="TreeGrafter"/>
</dbReference>
<evidence type="ECO:0000313" key="4">
    <source>
        <dbReference type="Proteomes" id="UP000639403"/>
    </source>
</evidence>
<dbReference type="SMART" id="SM00385">
    <property type="entry name" value="CYCLIN"/>
    <property type="match status" value="1"/>
</dbReference>
<evidence type="ECO:0000256" key="1">
    <source>
        <dbReference type="SAM" id="MobiDB-lite"/>
    </source>
</evidence>
<gene>
    <name evidence="3" type="ORF">IEO21_04923</name>
</gene>
<name>A0A8H7U243_9APHY</name>
<proteinExistence type="predicted"/>
<dbReference type="PANTHER" id="PTHR15615">
    <property type="match status" value="1"/>
</dbReference>